<dbReference type="FunFam" id="1.20.1250.20:FF:000013">
    <property type="entry name" value="MFS general substrate transporter"/>
    <property type="match status" value="1"/>
</dbReference>
<dbReference type="GO" id="GO:0016020">
    <property type="term" value="C:membrane"/>
    <property type="evidence" value="ECO:0007669"/>
    <property type="project" value="UniProtKB-SubCell"/>
</dbReference>
<evidence type="ECO:0000256" key="6">
    <source>
        <dbReference type="SAM" id="MobiDB-lite"/>
    </source>
</evidence>
<dbReference type="PANTHER" id="PTHR43791">
    <property type="entry name" value="PERMEASE-RELATED"/>
    <property type="match status" value="1"/>
</dbReference>
<evidence type="ECO:0000256" key="1">
    <source>
        <dbReference type="ARBA" id="ARBA00004141"/>
    </source>
</evidence>
<comment type="subcellular location">
    <subcellularLocation>
        <location evidence="1">Membrane</location>
        <topology evidence="1">Multi-pass membrane protein</topology>
    </subcellularLocation>
</comment>
<reference evidence="9" key="1">
    <citation type="submission" date="2021-11" db="EMBL/GenBank/DDBJ databases">
        <authorList>
            <person name="Herlambang A."/>
            <person name="Guo Y."/>
            <person name="Takashima Y."/>
            <person name="Nishizawa T."/>
        </authorList>
    </citation>
    <scope>NUCLEOTIDE SEQUENCE</scope>
    <source>
        <strain evidence="9">E1425</strain>
    </source>
</reference>
<protein>
    <submittedName>
        <fullName evidence="9">MFS transporter, ACS family, allantoate permease</fullName>
    </submittedName>
</protein>
<feature type="region of interest" description="Disordered" evidence="6">
    <location>
        <begin position="1"/>
        <end position="31"/>
    </location>
</feature>
<dbReference type="FunFam" id="1.20.1250.20:FF:000034">
    <property type="entry name" value="MFS general substrate transporter"/>
    <property type="match status" value="1"/>
</dbReference>
<dbReference type="Gene3D" id="1.20.1250.20">
    <property type="entry name" value="MFS general substrate transporter like domains"/>
    <property type="match status" value="1"/>
</dbReference>
<feature type="transmembrane region" description="Helical" evidence="7">
    <location>
        <begin position="186"/>
        <end position="206"/>
    </location>
</feature>
<comment type="caution">
    <text evidence="9">The sequence shown here is derived from an EMBL/GenBank/DDBJ whole genome shotgun (WGS) entry which is preliminary data.</text>
</comment>
<organism evidence="9 10">
    <name type="scientific">Entomortierella parvispora</name>
    <dbReference type="NCBI Taxonomy" id="205924"/>
    <lineage>
        <taxon>Eukaryota</taxon>
        <taxon>Fungi</taxon>
        <taxon>Fungi incertae sedis</taxon>
        <taxon>Mucoromycota</taxon>
        <taxon>Mortierellomycotina</taxon>
        <taxon>Mortierellomycetes</taxon>
        <taxon>Mortierellales</taxon>
        <taxon>Mortierellaceae</taxon>
        <taxon>Entomortierella</taxon>
    </lineage>
</organism>
<dbReference type="InterPro" id="IPR011701">
    <property type="entry name" value="MFS"/>
</dbReference>
<feature type="transmembrane region" description="Helical" evidence="7">
    <location>
        <begin position="321"/>
        <end position="348"/>
    </location>
</feature>
<evidence type="ECO:0000256" key="7">
    <source>
        <dbReference type="SAM" id="Phobius"/>
    </source>
</evidence>
<dbReference type="EMBL" id="BQFW01000011">
    <property type="protein sequence ID" value="GJJ75759.1"/>
    <property type="molecule type" value="Genomic_DNA"/>
</dbReference>
<keyword evidence="2" id="KW-0813">Transport</keyword>
<dbReference type="Proteomes" id="UP000827284">
    <property type="component" value="Unassembled WGS sequence"/>
</dbReference>
<dbReference type="PANTHER" id="PTHR43791:SF36">
    <property type="entry name" value="TRANSPORTER, PUTATIVE (AFU_ORTHOLOGUE AFUA_6G08340)-RELATED"/>
    <property type="match status" value="1"/>
</dbReference>
<feature type="domain" description="Major facilitator superfamily (MFS) profile" evidence="8">
    <location>
        <begin position="89"/>
        <end position="503"/>
    </location>
</feature>
<keyword evidence="10" id="KW-1185">Reference proteome</keyword>
<keyword evidence="4 7" id="KW-1133">Transmembrane helix</keyword>
<dbReference type="SUPFAM" id="SSF103473">
    <property type="entry name" value="MFS general substrate transporter"/>
    <property type="match status" value="1"/>
</dbReference>
<dbReference type="AlphaFoldDB" id="A0A9P3LZ09"/>
<feature type="transmembrane region" description="Helical" evidence="7">
    <location>
        <begin position="408"/>
        <end position="431"/>
    </location>
</feature>
<dbReference type="GO" id="GO:0022857">
    <property type="term" value="F:transmembrane transporter activity"/>
    <property type="evidence" value="ECO:0007669"/>
    <property type="project" value="InterPro"/>
</dbReference>
<evidence type="ECO:0000313" key="10">
    <source>
        <dbReference type="Proteomes" id="UP000827284"/>
    </source>
</evidence>
<dbReference type="Pfam" id="PF07690">
    <property type="entry name" value="MFS_1"/>
    <property type="match status" value="1"/>
</dbReference>
<accession>A0A9P3LZ09</accession>
<evidence type="ECO:0000256" key="4">
    <source>
        <dbReference type="ARBA" id="ARBA00022989"/>
    </source>
</evidence>
<dbReference type="PROSITE" id="PS50850">
    <property type="entry name" value="MFS"/>
    <property type="match status" value="1"/>
</dbReference>
<name>A0A9P3LZ09_9FUNG</name>
<evidence type="ECO:0000259" key="8">
    <source>
        <dbReference type="PROSITE" id="PS50850"/>
    </source>
</evidence>
<dbReference type="OrthoDB" id="2985014at2759"/>
<feature type="transmembrane region" description="Helical" evidence="7">
    <location>
        <begin position="354"/>
        <end position="373"/>
    </location>
</feature>
<evidence type="ECO:0000256" key="3">
    <source>
        <dbReference type="ARBA" id="ARBA00022692"/>
    </source>
</evidence>
<evidence type="ECO:0000256" key="5">
    <source>
        <dbReference type="ARBA" id="ARBA00023136"/>
    </source>
</evidence>
<feature type="transmembrane region" description="Helical" evidence="7">
    <location>
        <begin position="443"/>
        <end position="464"/>
    </location>
</feature>
<feature type="transmembrane region" description="Helical" evidence="7">
    <location>
        <begin position="125"/>
        <end position="144"/>
    </location>
</feature>
<proteinExistence type="predicted"/>
<feature type="transmembrane region" description="Helical" evidence="7">
    <location>
        <begin position="156"/>
        <end position="174"/>
    </location>
</feature>
<feature type="transmembrane region" description="Helical" evidence="7">
    <location>
        <begin position="248"/>
        <end position="270"/>
    </location>
</feature>
<gene>
    <name evidence="9" type="ORF">EMPS_08117</name>
</gene>
<feature type="transmembrane region" description="Helical" evidence="7">
    <location>
        <begin position="385"/>
        <end position="402"/>
    </location>
</feature>
<keyword evidence="3 7" id="KW-0812">Transmembrane</keyword>
<dbReference type="InterPro" id="IPR020846">
    <property type="entry name" value="MFS_dom"/>
</dbReference>
<evidence type="ECO:0000313" key="9">
    <source>
        <dbReference type="EMBL" id="GJJ75759.1"/>
    </source>
</evidence>
<evidence type="ECO:0000256" key="2">
    <source>
        <dbReference type="ARBA" id="ARBA00022448"/>
    </source>
</evidence>
<feature type="transmembrane region" description="Helical" evidence="7">
    <location>
        <begin position="213"/>
        <end position="236"/>
    </location>
</feature>
<dbReference type="InterPro" id="IPR036259">
    <property type="entry name" value="MFS_trans_sf"/>
</dbReference>
<reference evidence="9" key="2">
    <citation type="journal article" date="2022" name="Microbiol. Resour. Announc.">
        <title>Whole-Genome Sequence of Entomortierella parvispora E1425, a Mucoromycotan Fungus Associated with Burkholderiaceae-Related Endosymbiotic Bacteria.</title>
        <authorList>
            <person name="Herlambang A."/>
            <person name="Guo Y."/>
            <person name="Takashima Y."/>
            <person name="Narisawa K."/>
            <person name="Ohta H."/>
            <person name="Nishizawa T."/>
        </authorList>
    </citation>
    <scope>NUCLEOTIDE SEQUENCE</scope>
    <source>
        <strain evidence="9">E1425</strain>
    </source>
</reference>
<feature type="transmembrane region" description="Helical" evidence="7">
    <location>
        <begin position="89"/>
        <end position="105"/>
    </location>
</feature>
<sequence length="532" mass="58764">MSAGTPATHDHLHSISPTDDNGGHRHALSFDGRTTMDDETMTDLQLKERTRDQNLTLQKLTVCHTEDDNNFDPNSEAVRRVRWKVDRRLIPLLSLLYLCSFLDRVNIGNAKIANLGQDLKLEPGIYNLSLSIFYVGYIVGEIPANLALKRFGPRRWIPLVMLSWAGVSMSMAAVTNGAGLLATRLFLGLAESGYAPGPSYIISLWYSRREQAIRIGIFFSSATVAGAFGGLLAYAIENLNSVQGLHAWQWIFILEGLPTILGCFLALWFLPDFPENSNFLTPAETALVIQRLRIDAGPATESAFSWGEVGSAFTDWKVYHYIFIGFMHAVPFSSLGVFVPAITLGFGFDPVTTQLATAPIYIAACLATLSMAWSSDHFSERGYHAAFAEAMACLGYVLLIVTRNSSLGARYISLMICAMGVYSAIPIQLSWPSNNIGGATKKGVALAAIISLAQLGSILGGQIYREDDAPKYTRGHTISACFLFANIFNSLALKYLLKRENSRRDDLSTIDYEEERHGCDLTDKHPDFRFWI</sequence>
<feature type="transmembrane region" description="Helical" evidence="7">
    <location>
        <begin position="476"/>
        <end position="497"/>
    </location>
</feature>
<keyword evidence="5 7" id="KW-0472">Membrane</keyword>